<evidence type="ECO:0000313" key="3">
    <source>
        <dbReference type="Proteomes" id="UP001497516"/>
    </source>
</evidence>
<evidence type="ECO:0000313" key="2">
    <source>
        <dbReference type="EMBL" id="CAL1376921.1"/>
    </source>
</evidence>
<name>A0AAV2DTC0_9ROSI</name>
<dbReference type="AlphaFoldDB" id="A0AAV2DTC0"/>
<gene>
    <name evidence="2" type="ORF">LTRI10_LOCUS18615</name>
</gene>
<evidence type="ECO:0000256" key="1">
    <source>
        <dbReference type="SAM" id="MobiDB-lite"/>
    </source>
</evidence>
<sequence length="120" mass="12804">MIPANPQVATSSAVTQQASGSCFHALDNDEAKIAVEEPVMEAKNQGSEIKQKGEEAIKAGMVSNGSGKSIGEERGTDKGKKSHKTEKERGKKEKSEAKKKGSSRTNDTNNELKPPSFSKT</sequence>
<reference evidence="2 3" key="1">
    <citation type="submission" date="2024-04" db="EMBL/GenBank/DDBJ databases">
        <authorList>
            <person name="Fracassetti M."/>
        </authorList>
    </citation>
    <scope>NUCLEOTIDE SEQUENCE [LARGE SCALE GENOMIC DNA]</scope>
</reference>
<keyword evidence="3" id="KW-1185">Reference proteome</keyword>
<feature type="region of interest" description="Disordered" evidence="1">
    <location>
        <begin position="43"/>
        <end position="120"/>
    </location>
</feature>
<protein>
    <submittedName>
        <fullName evidence="2">Uncharacterized protein</fullName>
    </submittedName>
</protein>
<feature type="compositionally biased region" description="Basic and acidic residues" evidence="1">
    <location>
        <begin position="70"/>
        <end position="99"/>
    </location>
</feature>
<dbReference type="Proteomes" id="UP001497516">
    <property type="component" value="Chromosome 3"/>
</dbReference>
<proteinExistence type="predicted"/>
<organism evidence="2 3">
    <name type="scientific">Linum trigynum</name>
    <dbReference type="NCBI Taxonomy" id="586398"/>
    <lineage>
        <taxon>Eukaryota</taxon>
        <taxon>Viridiplantae</taxon>
        <taxon>Streptophyta</taxon>
        <taxon>Embryophyta</taxon>
        <taxon>Tracheophyta</taxon>
        <taxon>Spermatophyta</taxon>
        <taxon>Magnoliopsida</taxon>
        <taxon>eudicotyledons</taxon>
        <taxon>Gunneridae</taxon>
        <taxon>Pentapetalae</taxon>
        <taxon>rosids</taxon>
        <taxon>fabids</taxon>
        <taxon>Malpighiales</taxon>
        <taxon>Linaceae</taxon>
        <taxon>Linum</taxon>
    </lineage>
</organism>
<dbReference type="EMBL" id="OZ034816">
    <property type="protein sequence ID" value="CAL1376921.1"/>
    <property type="molecule type" value="Genomic_DNA"/>
</dbReference>
<feature type="compositionally biased region" description="Polar residues" evidence="1">
    <location>
        <begin position="103"/>
        <end position="120"/>
    </location>
</feature>
<accession>A0AAV2DTC0</accession>